<proteinExistence type="predicted"/>
<evidence type="ECO:0008006" key="3">
    <source>
        <dbReference type="Google" id="ProtNLM"/>
    </source>
</evidence>
<sequence>MKLNKEAIPVAMQAPGTIMRNLPGYGGMTVAFNQMPAGTDLGPLLQGLQNNSCQCPHWGYVLEEEIVMKYDDGTEETLMTGDVFYMQPGHMAVVKKDPKLIDFSPEKQLKEVLDHVAKKSTFWGRSTFRRQSFPVN</sequence>
<evidence type="ECO:0000313" key="2">
    <source>
        <dbReference type="Proteomes" id="UP000480178"/>
    </source>
</evidence>
<dbReference type="AlphaFoldDB" id="A0A6C0GB99"/>
<name>A0A6C0GB99_9BACT</name>
<accession>A0A6C0GB99</accession>
<evidence type="ECO:0000313" key="1">
    <source>
        <dbReference type="EMBL" id="QHT65206.1"/>
    </source>
</evidence>
<gene>
    <name evidence="1" type="ORF">GXP67_00200</name>
</gene>
<dbReference type="KEGG" id="rhoz:GXP67_00200"/>
<dbReference type="EMBL" id="CP048222">
    <property type="protein sequence ID" value="QHT65206.1"/>
    <property type="molecule type" value="Genomic_DNA"/>
</dbReference>
<organism evidence="1 2">
    <name type="scientific">Rhodocytophaga rosea</name>
    <dbReference type="NCBI Taxonomy" id="2704465"/>
    <lineage>
        <taxon>Bacteria</taxon>
        <taxon>Pseudomonadati</taxon>
        <taxon>Bacteroidota</taxon>
        <taxon>Cytophagia</taxon>
        <taxon>Cytophagales</taxon>
        <taxon>Rhodocytophagaceae</taxon>
        <taxon>Rhodocytophaga</taxon>
    </lineage>
</organism>
<protein>
    <recommendedName>
        <fullName evidence="3">Cupin domain-containing protein</fullName>
    </recommendedName>
</protein>
<keyword evidence="2" id="KW-1185">Reference proteome</keyword>
<dbReference type="Proteomes" id="UP000480178">
    <property type="component" value="Chromosome"/>
</dbReference>
<dbReference type="RefSeq" id="WP_162441294.1">
    <property type="nucleotide sequence ID" value="NZ_CP048222.1"/>
</dbReference>
<reference evidence="1 2" key="1">
    <citation type="submission" date="2020-01" db="EMBL/GenBank/DDBJ databases">
        <authorList>
            <person name="Kim M.K."/>
        </authorList>
    </citation>
    <scope>NUCLEOTIDE SEQUENCE [LARGE SCALE GENOMIC DNA]</scope>
    <source>
        <strain evidence="1 2">172606-1</strain>
    </source>
</reference>